<keyword evidence="2" id="KW-1185">Reference proteome</keyword>
<dbReference type="SUPFAM" id="SSF56784">
    <property type="entry name" value="HAD-like"/>
    <property type="match status" value="1"/>
</dbReference>
<dbReference type="AlphaFoldDB" id="W0DSN1"/>
<evidence type="ECO:0000313" key="1">
    <source>
        <dbReference type="EMBL" id="AHE99993.1"/>
    </source>
</evidence>
<sequence>MLVPLLRLAVGGNEERIPRAKDRCVAGSLRGLSDEQVRPTLQRYRNDVVPLIRPELADLMRERAAAGQTVLVVTASAELAVREALRDFPVTVLGTRFAARDGRFTGAVEGAGCYGAAKVPRTHAWVNRQPAPPRFVEAWSDALSDLPMLELAEKRVWVCREAQVARIRERDPQGEIVWGRVWGGEPVTDCEEPVLPPSPRAPVIARPEAVAKAAANWRGSPRAGWIATGLRPSR</sequence>
<dbReference type="KEGG" id="tti:THITH_05820"/>
<accession>W0DSN1</accession>
<dbReference type="Gene3D" id="3.40.50.1000">
    <property type="entry name" value="HAD superfamily/HAD-like"/>
    <property type="match status" value="1"/>
</dbReference>
<dbReference type="Pfam" id="PF12710">
    <property type="entry name" value="HAD"/>
    <property type="match status" value="1"/>
</dbReference>
<dbReference type="InterPro" id="IPR023214">
    <property type="entry name" value="HAD_sf"/>
</dbReference>
<evidence type="ECO:0000313" key="2">
    <source>
        <dbReference type="Proteomes" id="UP000005289"/>
    </source>
</evidence>
<dbReference type="RefSeq" id="WP_006749168.1">
    <property type="nucleotide sequence ID" value="NZ_CP007029.1"/>
</dbReference>
<name>W0DSN1_9GAMM</name>
<proteinExistence type="predicted"/>
<protein>
    <submittedName>
        <fullName evidence="1">Uncharacterized protein</fullName>
    </submittedName>
</protein>
<dbReference type="STRING" id="713585.THITH_05820"/>
<organism evidence="1 2">
    <name type="scientific">Thioalkalivibrio paradoxus ARh 1</name>
    <dbReference type="NCBI Taxonomy" id="713585"/>
    <lineage>
        <taxon>Bacteria</taxon>
        <taxon>Pseudomonadati</taxon>
        <taxon>Pseudomonadota</taxon>
        <taxon>Gammaproteobacteria</taxon>
        <taxon>Chromatiales</taxon>
        <taxon>Ectothiorhodospiraceae</taxon>
        <taxon>Thioalkalivibrio</taxon>
    </lineage>
</organism>
<dbReference type="EMBL" id="CP007029">
    <property type="protein sequence ID" value="AHE99993.1"/>
    <property type="molecule type" value="Genomic_DNA"/>
</dbReference>
<dbReference type="Proteomes" id="UP000005289">
    <property type="component" value="Chromosome"/>
</dbReference>
<dbReference type="InterPro" id="IPR036412">
    <property type="entry name" value="HAD-like_sf"/>
</dbReference>
<dbReference type="HOGENOM" id="CLU_103375_0_0_6"/>
<reference evidence="1 2" key="1">
    <citation type="submission" date="2013-12" db="EMBL/GenBank/DDBJ databases">
        <authorList>
            <consortium name="DOE Joint Genome Institute"/>
            <person name="Muyzer G."/>
            <person name="Huntemann M."/>
            <person name="Han J."/>
            <person name="Chen A."/>
            <person name="Kyrpides N."/>
            <person name="Mavromatis K."/>
            <person name="Markowitz V."/>
            <person name="Palaniappan K."/>
            <person name="Ivanova N."/>
            <person name="Schaumberg A."/>
            <person name="Pati A."/>
            <person name="Liolios K."/>
            <person name="Nordberg H.P."/>
            <person name="Cantor M.N."/>
            <person name="Hua S.X."/>
            <person name="Woyke T."/>
        </authorList>
    </citation>
    <scope>NUCLEOTIDE SEQUENCE [LARGE SCALE GENOMIC DNA]</scope>
    <source>
        <strain evidence="1 2">ARh 1</strain>
    </source>
</reference>
<gene>
    <name evidence="1" type="ORF">THITH_05820</name>
</gene>